<dbReference type="KEGG" id="nko:Niako_6219"/>
<dbReference type="SUPFAM" id="SSF56925">
    <property type="entry name" value="OMPA-like"/>
    <property type="match status" value="1"/>
</dbReference>
<evidence type="ECO:0000313" key="4">
    <source>
        <dbReference type="Proteomes" id="UP000005438"/>
    </source>
</evidence>
<feature type="chain" id="PRO_5003516480" evidence="1">
    <location>
        <begin position="25"/>
        <end position="253"/>
    </location>
</feature>
<dbReference type="Gene3D" id="2.40.160.20">
    <property type="match status" value="1"/>
</dbReference>
<dbReference type="Pfam" id="PF19573">
    <property type="entry name" value="DUF6089"/>
    <property type="match status" value="1"/>
</dbReference>
<reference evidence="3 4" key="1">
    <citation type="submission" date="2011-12" db="EMBL/GenBank/DDBJ databases">
        <title>The complete genome of Niastella koreensis GR20-10.</title>
        <authorList>
            <consortium name="US DOE Joint Genome Institute (JGI-PGF)"/>
            <person name="Lucas S."/>
            <person name="Han J."/>
            <person name="Lapidus A."/>
            <person name="Bruce D."/>
            <person name="Goodwin L."/>
            <person name="Pitluck S."/>
            <person name="Peters L."/>
            <person name="Kyrpides N."/>
            <person name="Mavromatis K."/>
            <person name="Ivanova N."/>
            <person name="Mikhailova N."/>
            <person name="Davenport K."/>
            <person name="Saunders E."/>
            <person name="Detter J.C."/>
            <person name="Tapia R."/>
            <person name="Han C."/>
            <person name="Land M."/>
            <person name="Hauser L."/>
            <person name="Markowitz V."/>
            <person name="Cheng J.-F."/>
            <person name="Hugenholtz P."/>
            <person name="Woyke T."/>
            <person name="Wu D."/>
            <person name="Tindall B."/>
            <person name="Pomrenke H."/>
            <person name="Brambilla E."/>
            <person name="Klenk H.-P."/>
            <person name="Eisen J.A."/>
        </authorList>
    </citation>
    <scope>NUCLEOTIDE SEQUENCE [LARGE SCALE GENOMIC DNA]</scope>
    <source>
        <strain evidence="4">DSM 17620 / KACC 11465 / NBRC 106392 / GR20-10</strain>
    </source>
</reference>
<dbReference type="eggNOG" id="COG3637">
    <property type="taxonomic scope" value="Bacteria"/>
</dbReference>
<evidence type="ECO:0000313" key="3">
    <source>
        <dbReference type="EMBL" id="AEW02444.1"/>
    </source>
</evidence>
<name>G8TB61_NIAKG</name>
<feature type="signal peptide" evidence="1">
    <location>
        <begin position="1"/>
        <end position="24"/>
    </location>
</feature>
<evidence type="ECO:0000256" key="1">
    <source>
        <dbReference type="SAM" id="SignalP"/>
    </source>
</evidence>
<dbReference type="InterPro" id="IPR045743">
    <property type="entry name" value="DUF6089"/>
</dbReference>
<dbReference type="AlphaFoldDB" id="G8TB61"/>
<dbReference type="InterPro" id="IPR011250">
    <property type="entry name" value="OMP/PagP_B-barrel"/>
</dbReference>
<gene>
    <name evidence="3" type="ordered locus">Niako_6219</name>
</gene>
<evidence type="ECO:0000259" key="2">
    <source>
        <dbReference type="Pfam" id="PF19573"/>
    </source>
</evidence>
<dbReference type="Proteomes" id="UP000005438">
    <property type="component" value="Chromosome"/>
</dbReference>
<dbReference type="STRING" id="700598.Niako_6219"/>
<dbReference type="EMBL" id="CP003178">
    <property type="protein sequence ID" value="AEW02444.1"/>
    <property type="molecule type" value="Genomic_DNA"/>
</dbReference>
<proteinExistence type="predicted"/>
<feature type="domain" description="DUF6089" evidence="2">
    <location>
        <begin position="22"/>
        <end position="244"/>
    </location>
</feature>
<keyword evidence="1" id="KW-0732">Signal</keyword>
<dbReference type="OrthoDB" id="1522982at2"/>
<organism evidence="3 4">
    <name type="scientific">Niastella koreensis (strain DSM 17620 / KACC 11465 / NBRC 106392 / GR20-10)</name>
    <dbReference type="NCBI Taxonomy" id="700598"/>
    <lineage>
        <taxon>Bacteria</taxon>
        <taxon>Pseudomonadati</taxon>
        <taxon>Bacteroidota</taxon>
        <taxon>Chitinophagia</taxon>
        <taxon>Chitinophagales</taxon>
        <taxon>Chitinophagaceae</taxon>
        <taxon>Niastella</taxon>
    </lineage>
</organism>
<protein>
    <submittedName>
        <fullName evidence="3">Thrombospondin type 3 repeat-containing protein</fullName>
    </submittedName>
</protein>
<sequence length="253" mass="28214">MKVSSGKAFVISLIVCSLFNSARAQTSVTIPKHEIGGSIGMFVYQGDLTPEKAGAFKTPGFAFNLFYNRLLSPSFSLRTNLAHGKLWADEANYDDPAWRKQRSFWFNARNTEISELLVWNVLRNNYGERKILSPYIFAGAGIASLHINRGWQNLNYDYFVTDSAMLNGLAADSVHSLPGTIAVIPVGVGVRYSISNNLSLMAEASYRFTFNDYIDGFSQSANPNTNDHYSNYSIGLIYTFGKKTSLDCPTMRY</sequence>
<dbReference type="HOGENOM" id="CLU_071588_3_0_10"/>
<accession>G8TB61</accession>
<dbReference type="RefSeq" id="WP_014222354.1">
    <property type="nucleotide sequence ID" value="NC_016609.1"/>
</dbReference>